<reference evidence="1 2" key="1">
    <citation type="journal article" date="2016" name="Mol. Biol. Evol.">
        <title>Comparative Genomics of Early-Diverging Mushroom-Forming Fungi Provides Insights into the Origins of Lignocellulose Decay Capabilities.</title>
        <authorList>
            <person name="Nagy L.G."/>
            <person name="Riley R."/>
            <person name="Tritt A."/>
            <person name="Adam C."/>
            <person name="Daum C."/>
            <person name="Floudas D."/>
            <person name="Sun H."/>
            <person name="Yadav J.S."/>
            <person name="Pangilinan J."/>
            <person name="Larsson K.H."/>
            <person name="Matsuura K."/>
            <person name="Barry K."/>
            <person name="Labutti K."/>
            <person name="Kuo R."/>
            <person name="Ohm R.A."/>
            <person name="Bhattacharya S.S."/>
            <person name="Shirouzu T."/>
            <person name="Yoshinaga Y."/>
            <person name="Martin F.M."/>
            <person name="Grigoriev I.V."/>
            <person name="Hibbett D.S."/>
        </authorList>
    </citation>
    <scope>NUCLEOTIDE SEQUENCE [LARGE SCALE GENOMIC DNA]</scope>
    <source>
        <strain evidence="1 2">HHB12733</strain>
    </source>
</reference>
<gene>
    <name evidence="1" type="ORF">CALCODRAFT_207077</name>
</gene>
<protein>
    <submittedName>
        <fullName evidence="1">Uncharacterized protein</fullName>
    </submittedName>
</protein>
<keyword evidence="2" id="KW-1185">Reference proteome</keyword>
<dbReference type="InParanoid" id="A0A165K290"/>
<evidence type="ECO:0000313" key="2">
    <source>
        <dbReference type="Proteomes" id="UP000076842"/>
    </source>
</evidence>
<name>A0A165K290_9BASI</name>
<proteinExistence type="predicted"/>
<accession>A0A165K290</accession>
<evidence type="ECO:0000313" key="1">
    <source>
        <dbReference type="EMBL" id="KZT62575.1"/>
    </source>
</evidence>
<sequence>MLKRAPLVSRSWSHLSDYGPWRPAPSPRKSARAQAAQAALLACARPKERQRQAVRRPKAVIRALDPSDLGMSITSGYTNPYRLQSKPRRCSWRLPPPGCRTLERPQMVSPLAPLGTRLAQEGEEAVKCPFDLSAGPRTPGTGVCPGCVFEAGSIAFLASATGVC</sequence>
<dbReference type="Proteomes" id="UP000076842">
    <property type="component" value="Unassembled WGS sequence"/>
</dbReference>
<dbReference type="AlphaFoldDB" id="A0A165K290"/>
<dbReference type="EMBL" id="KV423916">
    <property type="protein sequence ID" value="KZT62575.1"/>
    <property type="molecule type" value="Genomic_DNA"/>
</dbReference>
<organism evidence="1 2">
    <name type="scientific">Calocera cornea HHB12733</name>
    <dbReference type="NCBI Taxonomy" id="1353952"/>
    <lineage>
        <taxon>Eukaryota</taxon>
        <taxon>Fungi</taxon>
        <taxon>Dikarya</taxon>
        <taxon>Basidiomycota</taxon>
        <taxon>Agaricomycotina</taxon>
        <taxon>Dacrymycetes</taxon>
        <taxon>Dacrymycetales</taxon>
        <taxon>Dacrymycetaceae</taxon>
        <taxon>Calocera</taxon>
    </lineage>
</organism>